<organism evidence="2 3">
    <name type="scientific">Hungatella hathewayi</name>
    <dbReference type="NCBI Taxonomy" id="154046"/>
    <lineage>
        <taxon>Bacteria</taxon>
        <taxon>Bacillati</taxon>
        <taxon>Bacillota</taxon>
        <taxon>Clostridia</taxon>
        <taxon>Lachnospirales</taxon>
        <taxon>Lachnospiraceae</taxon>
        <taxon>Hungatella</taxon>
    </lineage>
</organism>
<dbReference type="RefSeq" id="WP_117624394.1">
    <property type="nucleotide sequence ID" value="NZ_QSON01000019.1"/>
</dbReference>
<gene>
    <name evidence="2" type="ORF">DXD79_27350</name>
</gene>
<proteinExistence type="predicted"/>
<sequence length="355" mass="41551">MSIPNVSIIMPIYNAADFLHESLGGLLKQTLTDIEIICVNDGSTDNSLDIIKEYAYNDSRIKIINKSNSGYGNTMNLGLKMATGEYIGILEPDDFADTEMFEKLYLTAKKFNVDVVKANYFEYSQKNNSNTFYEVLYGHEYNKIVSADENEFIVFLRPCIWTAIYRRQFLMDNNITFNETPGASYQDTAFAFKVWVSNSKVVFLKEAYLHYRIDNDNSSVKSTGKIFSICDEFQSMHAYLNLDLNRKKQFSKILQVLKLDSYNWNLQRIAPEYKELFKDQMALEFIKADYENVLDRDYFDVDRWKLVQSILDDYKFKNHNKELENRIKQLENSHSYKIGHMLMYIPGKVKQIFAK</sequence>
<dbReference type="Pfam" id="PF00535">
    <property type="entry name" value="Glycos_transf_2"/>
    <property type="match status" value="1"/>
</dbReference>
<protein>
    <submittedName>
        <fullName evidence="2">Glycosyltransferase</fullName>
    </submittedName>
</protein>
<reference evidence="2 3" key="1">
    <citation type="submission" date="2018-08" db="EMBL/GenBank/DDBJ databases">
        <title>A genome reference for cultivated species of the human gut microbiota.</title>
        <authorList>
            <person name="Zou Y."/>
            <person name="Xue W."/>
            <person name="Luo G."/>
        </authorList>
    </citation>
    <scope>NUCLEOTIDE SEQUENCE [LARGE SCALE GENOMIC DNA]</scope>
    <source>
        <strain evidence="2 3">TM09-12</strain>
    </source>
</reference>
<evidence type="ECO:0000259" key="1">
    <source>
        <dbReference type="Pfam" id="PF00535"/>
    </source>
</evidence>
<keyword evidence="2" id="KW-0808">Transferase</keyword>
<dbReference type="InterPro" id="IPR029044">
    <property type="entry name" value="Nucleotide-diphossugar_trans"/>
</dbReference>
<dbReference type="InterPro" id="IPR001173">
    <property type="entry name" value="Glyco_trans_2-like"/>
</dbReference>
<dbReference type="Proteomes" id="UP000263014">
    <property type="component" value="Unassembled WGS sequence"/>
</dbReference>
<dbReference type="PANTHER" id="PTHR22916">
    <property type="entry name" value="GLYCOSYLTRANSFERASE"/>
    <property type="match status" value="1"/>
</dbReference>
<dbReference type="PANTHER" id="PTHR22916:SF3">
    <property type="entry name" value="UDP-GLCNAC:BETAGAL BETA-1,3-N-ACETYLGLUCOSAMINYLTRANSFERASE-LIKE PROTEIN 1"/>
    <property type="match status" value="1"/>
</dbReference>
<dbReference type="SUPFAM" id="SSF53448">
    <property type="entry name" value="Nucleotide-diphospho-sugar transferases"/>
    <property type="match status" value="1"/>
</dbReference>
<dbReference type="GO" id="GO:0016758">
    <property type="term" value="F:hexosyltransferase activity"/>
    <property type="evidence" value="ECO:0007669"/>
    <property type="project" value="UniProtKB-ARBA"/>
</dbReference>
<dbReference type="EMBL" id="QSON01000019">
    <property type="protein sequence ID" value="RGI97528.1"/>
    <property type="molecule type" value="Genomic_DNA"/>
</dbReference>
<dbReference type="AlphaFoldDB" id="A0A374NZ27"/>
<feature type="domain" description="Glycosyltransferase 2-like" evidence="1">
    <location>
        <begin position="7"/>
        <end position="135"/>
    </location>
</feature>
<accession>A0A374NZ27</accession>
<comment type="caution">
    <text evidence="2">The sequence shown here is derived from an EMBL/GenBank/DDBJ whole genome shotgun (WGS) entry which is preliminary data.</text>
</comment>
<name>A0A374NZ27_9FIRM</name>
<dbReference type="CDD" id="cd00761">
    <property type="entry name" value="Glyco_tranf_GTA_type"/>
    <property type="match status" value="1"/>
</dbReference>
<evidence type="ECO:0000313" key="2">
    <source>
        <dbReference type="EMBL" id="RGI97528.1"/>
    </source>
</evidence>
<dbReference type="Gene3D" id="3.90.550.10">
    <property type="entry name" value="Spore Coat Polysaccharide Biosynthesis Protein SpsA, Chain A"/>
    <property type="match status" value="1"/>
</dbReference>
<evidence type="ECO:0000313" key="3">
    <source>
        <dbReference type="Proteomes" id="UP000263014"/>
    </source>
</evidence>